<dbReference type="Pfam" id="PF04127">
    <property type="entry name" value="DFP"/>
    <property type="match status" value="1"/>
</dbReference>
<organism evidence="8 9">
    <name type="scientific">Niastella vici</name>
    <dbReference type="NCBI Taxonomy" id="1703345"/>
    <lineage>
        <taxon>Bacteria</taxon>
        <taxon>Pseudomonadati</taxon>
        <taxon>Bacteroidota</taxon>
        <taxon>Chitinophagia</taxon>
        <taxon>Chitinophagales</taxon>
        <taxon>Chitinophagaceae</taxon>
        <taxon>Niastella</taxon>
    </lineage>
</organism>
<keyword evidence="5" id="KW-1133">Transmembrane helix</keyword>
<dbReference type="AlphaFoldDB" id="A0A1V9FUX5"/>
<comment type="catalytic activity">
    <reaction evidence="3 4">
        <text>N-[(R)-4-phosphopantothenoyl]-L-cysteine + H(+) = (R)-4'-phosphopantetheine + CO2</text>
        <dbReference type="Rhea" id="RHEA:16793"/>
        <dbReference type="ChEBI" id="CHEBI:15378"/>
        <dbReference type="ChEBI" id="CHEBI:16526"/>
        <dbReference type="ChEBI" id="CHEBI:59458"/>
        <dbReference type="ChEBI" id="CHEBI:61723"/>
        <dbReference type="EC" id="4.1.1.36"/>
    </reaction>
</comment>
<keyword evidence="3 4" id="KW-0436">Ligase</keyword>
<evidence type="ECO:0000259" key="6">
    <source>
        <dbReference type="Pfam" id="PF02441"/>
    </source>
</evidence>
<keyword evidence="5" id="KW-0812">Transmembrane</keyword>
<evidence type="ECO:0000256" key="3">
    <source>
        <dbReference type="HAMAP-Rule" id="MF_02225"/>
    </source>
</evidence>
<dbReference type="GO" id="GO:0015941">
    <property type="term" value="P:pantothenate catabolic process"/>
    <property type="evidence" value="ECO:0007669"/>
    <property type="project" value="InterPro"/>
</dbReference>
<reference evidence="8 9" key="1">
    <citation type="submission" date="2016-03" db="EMBL/GenBank/DDBJ databases">
        <title>Niastella vici sp. nov., isolated from farmland soil.</title>
        <authorList>
            <person name="Chen L."/>
            <person name="Wang D."/>
            <person name="Yang S."/>
            <person name="Wang G."/>
        </authorList>
    </citation>
    <scope>NUCLEOTIDE SEQUENCE [LARGE SCALE GENOMIC DNA]</scope>
    <source>
        <strain evidence="8 9">DJ57</strain>
    </source>
</reference>
<dbReference type="Pfam" id="PF02441">
    <property type="entry name" value="Flavoprotein"/>
    <property type="match status" value="1"/>
</dbReference>
<evidence type="ECO:0000259" key="7">
    <source>
        <dbReference type="Pfam" id="PF04127"/>
    </source>
</evidence>
<proteinExistence type="inferred from homology"/>
<feature type="domain" description="DNA/pantothenate metabolism flavoprotein C-terminal" evidence="7">
    <location>
        <begin position="183"/>
        <end position="394"/>
    </location>
</feature>
<feature type="binding site" evidence="3">
    <location>
        <position position="277"/>
    </location>
    <ligand>
        <name>CTP</name>
        <dbReference type="ChEBI" id="CHEBI:37563"/>
    </ligand>
</feature>
<dbReference type="GO" id="GO:0004633">
    <property type="term" value="F:phosphopantothenoylcysteine decarboxylase activity"/>
    <property type="evidence" value="ECO:0007669"/>
    <property type="project" value="UniProtKB-UniRule"/>
</dbReference>
<feature type="binding site" evidence="3">
    <location>
        <position position="322"/>
    </location>
    <ligand>
        <name>CTP</name>
        <dbReference type="ChEBI" id="CHEBI:37563"/>
    </ligand>
</feature>
<accession>A0A1V9FUX5</accession>
<dbReference type="OrthoDB" id="9802554at2"/>
<keyword evidence="1 3" id="KW-0210">Decarboxylase</keyword>
<keyword evidence="3 4" id="KW-0285">Flavoprotein</keyword>
<name>A0A1V9FUX5_9BACT</name>
<dbReference type="InterPro" id="IPR035929">
    <property type="entry name" value="CoaB-like_sf"/>
</dbReference>
<feature type="binding site" evidence="3">
    <location>
        <position position="287"/>
    </location>
    <ligand>
        <name>CTP</name>
        <dbReference type="ChEBI" id="CHEBI:37563"/>
    </ligand>
</feature>
<feature type="region of interest" description="Phosphopantothenoylcysteine decarboxylase" evidence="3">
    <location>
        <begin position="1"/>
        <end position="187"/>
    </location>
</feature>
<keyword evidence="3" id="KW-0511">Multifunctional enzyme</keyword>
<dbReference type="GO" id="GO:0046872">
    <property type="term" value="F:metal ion binding"/>
    <property type="evidence" value="ECO:0007669"/>
    <property type="project" value="UniProtKB-KW"/>
</dbReference>
<comment type="caution">
    <text evidence="8">The sequence shown here is derived from an EMBL/GenBank/DDBJ whole genome shotgun (WGS) entry which is preliminary data.</text>
</comment>
<dbReference type="STRING" id="1703345.A3860_29705"/>
<dbReference type="Proteomes" id="UP000192796">
    <property type="component" value="Unassembled WGS sequence"/>
</dbReference>
<evidence type="ECO:0000256" key="4">
    <source>
        <dbReference type="RuleBase" id="RU364078"/>
    </source>
</evidence>
<feature type="domain" description="Flavoprotein" evidence="6">
    <location>
        <begin position="5"/>
        <end position="173"/>
    </location>
</feature>
<gene>
    <name evidence="3" type="primary">coaBC</name>
    <name evidence="8" type="ORF">A3860_29705</name>
</gene>
<comment type="similarity">
    <text evidence="3 4">In the C-terminal section; belongs to the PPC synthetase family.</text>
</comment>
<dbReference type="SUPFAM" id="SSF102645">
    <property type="entry name" value="CoaB-like"/>
    <property type="match status" value="1"/>
</dbReference>
<dbReference type="InterPro" id="IPR036551">
    <property type="entry name" value="Flavin_trans-like"/>
</dbReference>
<dbReference type="EC" id="6.3.2.5" evidence="3"/>
<evidence type="ECO:0000256" key="2">
    <source>
        <dbReference type="ARBA" id="ARBA00023239"/>
    </source>
</evidence>
<dbReference type="PANTHER" id="PTHR14359:SF6">
    <property type="entry name" value="PHOSPHOPANTOTHENOYLCYSTEINE DECARBOXYLASE"/>
    <property type="match status" value="1"/>
</dbReference>
<dbReference type="GO" id="GO:0004632">
    <property type="term" value="F:phosphopantothenate--cysteine ligase activity"/>
    <property type="evidence" value="ECO:0007669"/>
    <property type="project" value="UniProtKB-UniRule"/>
</dbReference>
<comment type="catalytic activity">
    <reaction evidence="3 4">
        <text>(R)-4'-phosphopantothenate + L-cysteine + CTP = N-[(R)-4-phosphopantothenoyl]-L-cysteine + CMP + diphosphate + H(+)</text>
        <dbReference type="Rhea" id="RHEA:19397"/>
        <dbReference type="ChEBI" id="CHEBI:10986"/>
        <dbReference type="ChEBI" id="CHEBI:15378"/>
        <dbReference type="ChEBI" id="CHEBI:33019"/>
        <dbReference type="ChEBI" id="CHEBI:35235"/>
        <dbReference type="ChEBI" id="CHEBI:37563"/>
        <dbReference type="ChEBI" id="CHEBI:59458"/>
        <dbReference type="ChEBI" id="CHEBI:60377"/>
        <dbReference type="EC" id="6.3.2.5"/>
    </reaction>
</comment>
<feature type="binding site" evidence="3">
    <location>
        <position position="340"/>
    </location>
    <ligand>
        <name>CTP</name>
        <dbReference type="ChEBI" id="CHEBI:37563"/>
    </ligand>
</feature>
<dbReference type="UniPathway" id="UPA00241">
    <property type="reaction ID" value="UER00353"/>
</dbReference>
<dbReference type="InterPro" id="IPR005252">
    <property type="entry name" value="CoaBC"/>
</dbReference>
<comment type="caution">
    <text evidence="3">Lacks conserved residue(s) required for the propagation of feature annotation.</text>
</comment>
<comment type="function">
    <text evidence="3">Catalyzes two sequential steps in the biosynthesis of coenzyme A. In the first step cysteine is conjugated to 4'-phosphopantothenate to form 4-phosphopantothenoylcysteine. In the second step the latter compound is decarboxylated to form 4'-phosphopantotheine.</text>
</comment>
<keyword evidence="9" id="KW-1185">Reference proteome</keyword>
<evidence type="ECO:0000256" key="5">
    <source>
        <dbReference type="SAM" id="Phobius"/>
    </source>
</evidence>
<keyword evidence="2 3" id="KW-0456">Lyase</keyword>
<dbReference type="GO" id="GO:0015937">
    <property type="term" value="P:coenzyme A biosynthetic process"/>
    <property type="evidence" value="ECO:0007669"/>
    <property type="project" value="UniProtKB-UniRule"/>
</dbReference>
<dbReference type="RefSeq" id="WP_081149784.1">
    <property type="nucleotide sequence ID" value="NZ_LVYD01000052.1"/>
</dbReference>
<evidence type="ECO:0000313" key="9">
    <source>
        <dbReference type="Proteomes" id="UP000192796"/>
    </source>
</evidence>
<dbReference type="Gene3D" id="3.40.50.10300">
    <property type="entry name" value="CoaB-like"/>
    <property type="match status" value="1"/>
</dbReference>
<comment type="cofactor">
    <cofactor evidence="3">
        <name>Mg(2+)</name>
        <dbReference type="ChEBI" id="CHEBI:18420"/>
    </cofactor>
</comment>
<evidence type="ECO:0000313" key="8">
    <source>
        <dbReference type="EMBL" id="OQP62127.1"/>
    </source>
</evidence>
<dbReference type="InterPro" id="IPR007085">
    <property type="entry name" value="DNA/pantothenate-metab_flavo_C"/>
</dbReference>
<dbReference type="SUPFAM" id="SSF52507">
    <property type="entry name" value="Homo-oligomeric flavin-containing Cys decarboxylases, HFCD"/>
    <property type="match status" value="1"/>
</dbReference>
<feature type="region of interest" description="Phosphopantothenate--cysteine ligase" evidence="3">
    <location>
        <begin position="188"/>
        <end position="398"/>
    </location>
</feature>
<keyword evidence="3" id="KW-0479">Metal-binding</keyword>
<comment type="cofactor">
    <cofactor evidence="3">
        <name>FMN</name>
        <dbReference type="ChEBI" id="CHEBI:58210"/>
    </cofactor>
    <text evidence="3">Binds 1 FMN per subunit.</text>
</comment>
<keyword evidence="5" id="KW-0472">Membrane</keyword>
<comment type="function">
    <text evidence="4">Catalyzes two steps in the biosynthesis of coenzyme A. In the first step cysteine is conjugated to 4'-phosphopantothenate to form 4-phosphopantothenoylcysteine, in the latter compound is decarboxylated to form 4'-phosphopantotheine.</text>
</comment>
<dbReference type="HAMAP" id="MF_02225">
    <property type="entry name" value="CoaBC"/>
    <property type="match status" value="1"/>
</dbReference>
<keyword evidence="3 4" id="KW-0288">FMN</keyword>
<protein>
    <recommendedName>
        <fullName evidence="3">Coenzyme A biosynthesis bifunctional protein CoaBC</fullName>
    </recommendedName>
    <alternativeName>
        <fullName evidence="3">DNA/pantothenate metabolism flavoprotein</fullName>
    </alternativeName>
    <alternativeName>
        <fullName evidence="3">Phosphopantothenoylcysteine synthetase/decarboxylase</fullName>
        <shortName evidence="3">PPCS-PPCDC</shortName>
    </alternativeName>
    <domain>
        <recommendedName>
            <fullName evidence="3">Phosphopantothenoylcysteine decarboxylase</fullName>
            <shortName evidence="3">PPC decarboxylase</shortName>
            <shortName evidence="3">PPC-DC</shortName>
            <ecNumber evidence="3">4.1.1.36</ecNumber>
        </recommendedName>
        <alternativeName>
            <fullName evidence="3">CoaC</fullName>
        </alternativeName>
    </domain>
    <domain>
        <recommendedName>
            <fullName evidence="3">Phosphopantothenate--cysteine ligase</fullName>
            <ecNumber evidence="3">6.3.2.5</ecNumber>
        </recommendedName>
        <alternativeName>
            <fullName evidence="3">CoaB</fullName>
        </alternativeName>
        <alternativeName>
            <fullName evidence="3">Phosphopantothenoylcysteine synthetase</fullName>
            <shortName evidence="3">PPC synthetase</shortName>
            <shortName evidence="3">PPC-S</shortName>
        </alternativeName>
    </domain>
</protein>
<dbReference type="EMBL" id="LVYD01000052">
    <property type="protein sequence ID" value="OQP62127.1"/>
    <property type="molecule type" value="Genomic_DNA"/>
</dbReference>
<keyword evidence="3" id="KW-0460">Magnesium</keyword>
<feature type="transmembrane region" description="Helical" evidence="5">
    <location>
        <begin position="7"/>
        <end position="28"/>
    </location>
</feature>
<dbReference type="GO" id="GO:0010181">
    <property type="term" value="F:FMN binding"/>
    <property type="evidence" value="ECO:0007669"/>
    <property type="project" value="UniProtKB-UniRule"/>
</dbReference>
<dbReference type="PANTHER" id="PTHR14359">
    <property type="entry name" value="HOMO-OLIGOMERIC FLAVIN CONTAINING CYS DECARBOXYLASE FAMILY"/>
    <property type="match status" value="1"/>
</dbReference>
<evidence type="ECO:0000256" key="1">
    <source>
        <dbReference type="ARBA" id="ARBA00022793"/>
    </source>
</evidence>
<comment type="similarity">
    <text evidence="3 4">In the N-terminal section; belongs to the HFCD (homo-oligomeric flavin containing Cys decarboxylase) superfamily.</text>
</comment>
<dbReference type="Gene3D" id="3.40.50.1950">
    <property type="entry name" value="Flavin prenyltransferase-like"/>
    <property type="match status" value="1"/>
</dbReference>
<dbReference type="GO" id="GO:0071513">
    <property type="term" value="C:phosphopantothenoylcysteine decarboxylase complex"/>
    <property type="evidence" value="ECO:0007669"/>
    <property type="project" value="TreeGrafter"/>
</dbReference>
<dbReference type="EC" id="4.1.1.36" evidence="3"/>
<comment type="pathway">
    <text evidence="3 4">Cofactor biosynthesis; coenzyme A biosynthesis; CoA from (R)-pantothenate: step 3/5.</text>
</comment>
<feature type="binding site" evidence="3">
    <location>
        <position position="336"/>
    </location>
    <ligand>
        <name>CTP</name>
        <dbReference type="ChEBI" id="CHEBI:37563"/>
    </ligand>
</feature>
<sequence length="398" mass="43081">MFQDKKILLAVTGSIAAYKAILLVRLLVKAGAEVKVVMTPAAREFVSPLTLATLSKNAVITELVSNESWSNHVMLGRWADVMVVAPLSCNTLAKMANGLCDNMLLATWLSATCPVVVAPAMDEDMWHHPATQSNLQKLESFGNRIIPVDKGELASGLYGDGRMAEPEAIMQFLGDNFFGQKDLAGKKALVTAGPTYEPIDPVRFIGNHSSGKMGLAIAEELARRGAEVHLVLGPSAVKTTLPGIYVHKVQTAGQMYDTCMAEFPSADIAVMSAAVADYTPVETAPEKIKKTSGTLVIELTKTKDILKSLGQLKRDKQLLVGFALETANERQYALDKLASKNADLIVLNSLNDEGAGFGYDTNKVTIFEKGGNELVYDRKPKQQVAKDIVDRIVNILYV</sequence>
<dbReference type="InterPro" id="IPR003382">
    <property type="entry name" value="Flavoprotein"/>
</dbReference>
<comment type="pathway">
    <text evidence="3 4">Cofactor biosynthesis; coenzyme A biosynthesis; CoA from (R)-pantothenate: step 2/5.</text>
</comment>
<dbReference type="NCBIfam" id="TIGR00521">
    <property type="entry name" value="coaBC_dfp"/>
    <property type="match status" value="1"/>
</dbReference>